<dbReference type="Proteomes" id="UP001501074">
    <property type="component" value="Unassembled WGS sequence"/>
</dbReference>
<evidence type="ECO:0000313" key="3">
    <source>
        <dbReference type="Proteomes" id="UP001501074"/>
    </source>
</evidence>
<proteinExistence type="predicted"/>
<evidence type="ECO:0000259" key="1">
    <source>
        <dbReference type="Pfam" id="PF04149"/>
    </source>
</evidence>
<organism evidence="2 3">
    <name type="scientific">Kineosporia mesophila</name>
    <dbReference type="NCBI Taxonomy" id="566012"/>
    <lineage>
        <taxon>Bacteria</taxon>
        <taxon>Bacillati</taxon>
        <taxon>Actinomycetota</taxon>
        <taxon>Actinomycetes</taxon>
        <taxon>Kineosporiales</taxon>
        <taxon>Kineosporiaceae</taxon>
        <taxon>Kineosporia</taxon>
    </lineage>
</organism>
<sequence length="69" mass="7696">MTMMDTPWVKATASDANGNCVEMRRHRGAIEIRDTKDRGEGPTLTLAPRAIASWLEGARRGEFTHLANR</sequence>
<comment type="caution">
    <text evidence="2">The sequence shown here is derived from an EMBL/GenBank/DDBJ whole genome shotgun (WGS) entry which is preliminary data.</text>
</comment>
<evidence type="ECO:0000313" key="2">
    <source>
        <dbReference type="EMBL" id="GAA3629998.1"/>
    </source>
</evidence>
<keyword evidence="3" id="KW-1185">Reference proteome</keyword>
<dbReference type="Pfam" id="PF04149">
    <property type="entry name" value="DUF397"/>
    <property type="match status" value="1"/>
</dbReference>
<name>A0ABP7AD78_9ACTN</name>
<protein>
    <recommendedName>
        <fullName evidence="1">DUF397 domain-containing protein</fullName>
    </recommendedName>
</protein>
<dbReference type="InterPro" id="IPR007278">
    <property type="entry name" value="DUF397"/>
</dbReference>
<accession>A0ABP7AD78</accession>
<feature type="domain" description="DUF397" evidence="1">
    <location>
        <begin position="7"/>
        <end position="59"/>
    </location>
</feature>
<dbReference type="EMBL" id="BAAAZO010000011">
    <property type="protein sequence ID" value="GAA3629998.1"/>
    <property type="molecule type" value="Genomic_DNA"/>
</dbReference>
<reference evidence="3" key="1">
    <citation type="journal article" date="2019" name="Int. J. Syst. Evol. Microbiol.">
        <title>The Global Catalogue of Microorganisms (GCM) 10K type strain sequencing project: providing services to taxonomists for standard genome sequencing and annotation.</title>
        <authorList>
            <consortium name="The Broad Institute Genomics Platform"/>
            <consortium name="The Broad Institute Genome Sequencing Center for Infectious Disease"/>
            <person name="Wu L."/>
            <person name="Ma J."/>
        </authorList>
    </citation>
    <scope>NUCLEOTIDE SEQUENCE [LARGE SCALE GENOMIC DNA]</scope>
    <source>
        <strain evidence="3">JCM 16902</strain>
    </source>
</reference>
<gene>
    <name evidence="2" type="ORF">GCM10022223_54570</name>
</gene>